<dbReference type="Gene3D" id="3.40.50.2000">
    <property type="entry name" value="Glycogen Phosphorylase B"/>
    <property type="match status" value="2"/>
</dbReference>
<dbReference type="PANTHER" id="PTHR45947:SF3">
    <property type="entry name" value="SULFOQUINOVOSYL TRANSFERASE SQD2"/>
    <property type="match status" value="1"/>
</dbReference>
<organism evidence="3 4">
    <name type="scientific">Terrimicrobium sacchariphilum</name>
    <dbReference type="NCBI Taxonomy" id="690879"/>
    <lineage>
        <taxon>Bacteria</taxon>
        <taxon>Pseudomonadati</taxon>
        <taxon>Verrucomicrobiota</taxon>
        <taxon>Terrimicrobiia</taxon>
        <taxon>Terrimicrobiales</taxon>
        <taxon>Terrimicrobiaceae</taxon>
        <taxon>Terrimicrobium</taxon>
    </lineage>
</organism>
<keyword evidence="3" id="KW-0808">Transferase</keyword>
<proteinExistence type="predicted"/>
<dbReference type="STRING" id="690879.TSACC_3422"/>
<dbReference type="InterPro" id="IPR028098">
    <property type="entry name" value="Glyco_trans_4-like_N"/>
</dbReference>
<feature type="domain" description="Glycosyltransferase subfamily 4-like N-terminal" evidence="2">
    <location>
        <begin position="13"/>
        <end position="191"/>
    </location>
</feature>
<dbReference type="PANTHER" id="PTHR45947">
    <property type="entry name" value="SULFOQUINOVOSYL TRANSFERASE SQD2"/>
    <property type="match status" value="1"/>
</dbReference>
<dbReference type="InParanoid" id="A0A146GFG3"/>
<gene>
    <name evidence="3" type="ORF">TSACC_3422</name>
</gene>
<dbReference type="InterPro" id="IPR050194">
    <property type="entry name" value="Glycosyltransferase_grp1"/>
</dbReference>
<dbReference type="Proteomes" id="UP000076023">
    <property type="component" value="Unassembled WGS sequence"/>
</dbReference>
<dbReference type="OrthoDB" id="9801609at2"/>
<protein>
    <submittedName>
        <fullName evidence="3">Glycosyltransferase</fullName>
    </submittedName>
</protein>
<reference evidence="4" key="1">
    <citation type="journal article" date="2017" name="Genome Announc.">
        <title>Draft Genome Sequence of Terrimicrobium sacchariphilum NM-5T, a Facultative Anaerobic Soil Bacterium of the Class Spartobacteria.</title>
        <authorList>
            <person name="Qiu Y.L."/>
            <person name="Tourlousse D.M."/>
            <person name="Matsuura N."/>
            <person name="Ohashi A."/>
            <person name="Sekiguchi Y."/>
        </authorList>
    </citation>
    <scope>NUCLEOTIDE SEQUENCE [LARGE SCALE GENOMIC DNA]</scope>
    <source>
        <strain evidence="4">NM-5</strain>
    </source>
</reference>
<evidence type="ECO:0000313" key="3">
    <source>
        <dbReference type="EMBL" id="GAT35357.1"/>
    </source>
</evidence>
<accession>A0A146GFG3</accession>
<dbReference type="InterPro" id="IPR001296">
    <property type="entry name" value="Glyco_trans_1"/>
</dbReference>
<dbReference type="Pfam" id="PF13439">
    <property type="entry name" value="Glyco_transf_4"/>
    <property type="match status" value="1"/>
</dbReference>
<dbReference type="RefSeq" id="WP_075081175.1">
    <property type="nucleotide sequence ID" value="NZ_BDCO01000003.1"/>
</dbReference>
<comment type="caution">
    <text evidence="3">The sequence shown here is derived from an EMBL/GenBank/DDBJ whole genome shotgun (WGS) entry which is preliminary data.</text>
</comment>
<feature type="domain" description="Glycosyl transferase family 1" evidence="1">
    <location>
        <begin position="196"/>
        <end position="339"/>
    </location>
</feature>
<dbReference type="GO" id="GO:0016757">
    <property type="term" value="F:glycosyltransferase activity"/>
    <property type="evidence" value="ECO:0007669"/>
    <property type="project" value="InterPro"/>
</dbReference>
<keyword evidence="4" id="KW-1185">Reference proteome</keyword>
<evidence type="ECO:0000313" key="4">
    <source>
        <dbReference type="Proteomes" id="UP000076023"/>
    </source>
</evidence>
<dbReference type="Pfam" id="PF00534">
    <property type="entry name" value="Glycos_transf_1"/>
    <property type="match status" value="1"/>
</dbReference>
<dbReference type="SUPFAM" id="SSF53756">
    <property type="entry name" value="UDP-Glycosyltransferase/glycogen phosphorylase"/>
    <property type="match status" value="1"/>
</dbReference>
<name>A0A146GFG3_TERSA</name>
<evidence type="ECO:0000259" key="1">
    <source>
        <dbReference type="Pfam" id="PF00534"/>
    </source>
</evidence>
<sequence length="359" mass="41026">MNLVLAHDYLIQMGGAERVVATMHRRFPSAPIYTSAVSRKTLWADFADADIRTTWLQGMPGIEHHTHFKKYLPLYPLAFRSITPPDATHAWISSSTFAKYMRFSPGTRTVCYIHNPTRFLWQTDEYLDHEVRHSLLNRLVRAFLPPLRRLDQTAARRMDVLVANSRNVQERIRQFYGRESEVIPPPVQTDRFSVCPENDDSYLIVSRLLGYKNIDIAVRAFTQSGRRLIILGEGPYRADLEKMAGPSIEFLGRRSDDEVRDHFQRCRAFLFPGHEDFGITPVEAMACGKPVIALKKGGALETVVEGLSGVFFDEAKPESLARAVERLESTSWNAEAIRAHAEQFSEAAFLRRMERVLFP</sequence>
<dbReference type="AlphaFoldDB" id="A0A146GFG3"/>
<evidence type="ECO:0000259" key="2">
    <source>
        <dbReference type="Pfam" id="PF13439"/>
    </source>
</evidence>
<dbReference type="EMBL" id="BDCO01000003">
    <property type="protein sequence ID" value="GAT35357.1"/>
    <property type="molecule type" value="Genomic_DNA"/>
</dbReference>